<accession>A0A0E1WXA5</accession>
<dbReference type="Pfam" id="PF00496">
    <property type="entry name" value="SBP_bac_5"/>
    <property type="match status" value="1"/>
</dbReference>
<evidence type="ECO:0000259" key="7">
    <source>
        <dbReference type="Pfam" id="PF00496"/>
    </source>
</evidence>
<dbReference type="InterPro" id="IPR000914">
    <property type="entry name" value="SBP_5_dom"/>
</dbReference>
<gene>
    <name evidence="8" type="ORF">BALG_01869</name>
</gene>
<dbReference type="Gene3D" id="3.10.105.10">
    <property type="entry name" value="Dipeptide-binding Protein, Domain 3"/>
    <property type="match status" value="1"/>
</dbReference>
<dbReference type="PANTHER" id="PTHR30290:SF38">
    <property type="entry name" value="D,D-DIPEPTIDE-BINDING PERIPLASMIC PROTEIN DDPA-RELATED"/>
    <property type="match status" value="1"/>
</dbReference>
<dbReference type="InterPro" id="IPR030678">
    <property type="entry name" value="Peptide/Ni-bd"/>
</dbReference>
<evidence type="ECO:0000256" key="3">
    <source>
        <dbReference type="ARBA" id="ARBA00022448"/>
    </source>
</evidence>
<dbReference type="GO" id="GO:0030288">
    <property type="term" value="C:outer membrane-bounded periplasmic space"/>
    <property type="evidence" value="ECO:0007669"/>
    <property type="project" value="UniProtKB-ARBA"/>
</dbReference>
<evidence type="ECO:0000256" key="6">
    <source>
        <dbReference type="SAM" id="SignalP"/>
    </source>
</evidence>
<dbReference type="HOGENOM" id="CLU_017028_7_1_5"/>
<dbReference type="GO" id="GO:1904680">
    <property type="term" value="F:peptide transmembrane transporter activity"/>
    <property type="evidence" value="ECO:0007669"/>
    <property type="project" value="TreeGrafter"/>
</dbReference>
<comment type="subcellular location">
    <subcellularLocation>
        <location evidence="1">Periplasm</location>
    </subcellularLocation>
</comment>
<keyword evidence="4 6" id="KW-0732">Signal</keyword>
<protein>
    <recommendedName>
        <fullName evidence="7">Solute-binding protein family 5 domain-containing protein</fullName>
    </recommendedName>
</protein>
<dbReference type="GO" id="GO:0043190">
    <property type="term" value="C:ATP-binding cassette (ABC) transporter complex"/>
    <property type="evidence" value="ECO:0007669"/>
    <property type="project" value="InterPro"/>
</dbReference>
<comment type="similarity">
    <text evidence="2">Belongs to the bacterial solute-binding protein 5 family.</text>
</comment>
<keyword evidence="3" id="KW-0813">Transport</keyword>
<evidence type="ECO:0000256" key="4">
    <source>
        <dbReference type="ARBA" id="ARBA00022729"/>
    </source>
</evidence>
<dbReference type="RefSeq" id="WP_004689187.1">
    <property type="nucleotide sequence ID" value="NZ_EQ999534.1"/>
</dbReference>
<dbReference type="EMBL" id="EQ999534">
    <property type="protein sequence ID" value="EEZ28516.1"/>
    <property type="molecule type" value="Genomic_DNA"/>
</dbReference>
<evidence type="ECO:0000256" key="2">
    <source>
        <dbReference type="ARBA" id="ARBA00005695"/>
    </source>
</evidence>
<dbReference type="InterPro" id="IPR023765">
    <property type="entry name" value="SBP_5_CS"/>
</dbReference>
<feature type="domain" description="Solute-binding protein family 5" evidence="7">
    <location>
        <begin position="76"/>
        <end position="419"/>
    </location>
</feature>
<feature type="signal peptide" evidence="6">
    <location>
        <begin position="1"/>
        <end position="18"/>
    </location>
</feature>
<evidence type="ECO:0000313" key="8">
    <source>
        <dbReference type="EMBL" id="EEZ28516.1"/>
    </source>
</evidence>
<proteinExistence type="inferred from homology"/>
<dbReference type="GeneID" id="99645993"/>
<dbReference type="PANTHER" id="PTHR30290">
    <property type="entry name" value="PERIPLASMIC BINDING COMPONENT OF ABC TRANSPORTER"/>
    <property type="match status" value="1"/>
</dbReference>
<evidence type="ECO:0000256" key="5">
    <source>
        <dbReference type="ARBA" id="ARBA00022764"/>
    </source>
</evidence>
<dbReference type="AlphaFoldDB" id="A0A0E1WXA5"/>
<keyword evidence="5" id="KW-0574">Periplasm</keyword>
<organism evidence="8">
    <name type="scientific">Brucella pinnipedialis M292/94/1</name>
    <dbReference type="NCBI Taxonomy" id="520462"/>
    <lineage>
        <taxon>Bacteria</taxon>
        <taxon>Pseudomonadati</taxon>
        <taxon>Pseudomonadota</taxon>
        <taxon>Alphaproteobacteria</taxon>
        <taxon>Hyphomicrobiales</taxon>
        <taxon>Brucellaceae</taxon>
        <taxon>Brucella/Ochrobactrum group</taxon>
        <taxon>Brucella</taxon>
    </lineage>
</organism>
<evidence type="ECO:0000256" key="1">
    <source>
        <dbReference type="ARBA" id="ARBA00004418"/>
    </source>
</evidence>
<dbReference type="Proteomes" id="UP000004659">
    <property type="component" value="Unassembled WGS sequence"/>
</dbReference>
<name>A0A0E1WXA5_9HYPH</name>
<dbReference type="PIRSF" id="PIRSF002741">
    <property type="entry name" value="MppA"/>
    <property type="match status" value="1"/>
</dbReference>
<dbReference type="SUPFAM" id="SSF53850">
    <property type="entry name" value="Periplasmic binding protein-like II"/>
    <property type="match status" value="1"/>
</dbReference>
<sequence>MTIRTLFNAILLSTTLLAAPSLAETPKEGGTLVYASNAGPGTLDPHMGNSLVELEIAHQIYEGLVTIDANYNTATMLAESYVLSEDGKTLTFKLRKGVKFHDGSDMKSDDVLASFERYAKVSPNAKVLDIVDHYETPDDYTFVIHLKEVNAAFLDTLKSPVYPFSIIPAEQKDKPARELDIIGTGPFKLGEWKRDSHLYLEKFADYVADKGKPASGYAGEKKVYVDKVRVNFLSETNSRVAAIQTGEAQVTTQLTADATKKLQNAPGVKPLEIIPFCQQYLIVNTQQAPTNNSAIRKALRTAVNAEDILVVSGEAATMDPSMSYPGGAYYSKENAEPYYNQNNPDEAAKMLADAGYKGEELVLLTNSNYDYMRDSIVLLAEQLQAAGFKARVEMTDWATNSTAMQTGSGKWNVSTTSFCSNPLLGPQQWQSVVYLFPQVKSDALMDTAYKKFFTSLKLEDRRAAWLDIEKHILDEAYMIKISNRASGRAYRPDDIGGYPEYYMNFFWNVWLKKQ</sequence>
<dbReference type="Gene3D" id="3.40.190.10">
    <property type="entry name" value="Periplasmic binding protein-like II"/>
    <property type="match status" value="1"/>
</dbReference>
<feature type="chain" id="PRO_5002389030" description="Solute-binding protein family 5 domain-containing protein" evidence="6">
    <location>
        <begin position="19"/>
        <end position="514"/>
    </location>
</feature>
<dbReference type="GO" id="GO:0015833">
    <property type="term" value="P:peptide transport"/>
    <property type="evidence" value="ECO:0007669"/>
    <property type="project" value="TreeGrafter"/>
</dbReference>
<dbReference type="InterPro" id="IPR039424">
    <property type="entry name" value="SBP_5"/>
</dbReference>
<dbReference type="CDD" id="cd08502">
    <property type="entry name" value="PBP2_NikA_DppA_OppA_like_16"/>
    <property type="match status" value="1"/>
</dbReference>
<reference evidence="8" key="1">
    <citation type="submission" date="2009-01" db="EMBL/GenBank/DDBJ databases">
        <title>The Genome Sequence of Brucella pinnipedialis M292/94/1.</title>
        <authorList>
            <consortium name="The Broad Institute Genome Sequencing Platform"/>
            <person name="Ward D."/>
            <person name="Young S.K."/>
            <person name="Kodira C.D."/>
            <person name="Zeng Q."/>
            <person name="Koehrsen M."/>
            <person name="Alvarado L."/>
            <person name="Berlin A."/>
            <person name="Borenstein D."/>
            <person name="Chen Z."/>
            <person name="Engels R."/>
            <person name="Freedman E."/>
            <person name="Gellesch M."/>
            <person name="Goldberg J."/>
            <person name="Griggs A."/>
            <person name="Gujja S."/>
            <person name="Heiman D."/>
            <person name="Hepburn T."/>
            <person name="Howarth C."/>
            <person name="Jen D."/>
            <person name="Larson L."/>
            <person name="Lewis B."/>
            <person name="Mehta T."/>
            <person name="Park D."/>
            <person name="Pearson M."/>
            <person name="Roberts A."/>
            <person name="Saif S."/>
            <person name="Shea T."/>
            <person name="Shenoy N."/>
            <person name="Sisk P."/>
            <person name="Stolte C."/>
            <person name="Sykes S."/>
            <person name="Walk T."/>
            <person name="White J."/>
            <person name="Yandava C."/>
            <person name="Whatmore A.M."/>
            <person name="Perrett L.L."/>
            <person name="O'Callaghan D."/>
            <person name="Nusbaum C."/>
            <person name="Galagan J."/>
            <person name="Birren B."/>
        </authorList>
    </citation>
    <scope>NUCLEOTIDE SEQUENCE [LARGE SCALE GENOMIC DNA]</scope>
    <source>
        <strain evidence="8">M292/94/1</strain>
    </source>
</reference>
<dbReference type="PROSITE" id="PS01040">
    <property type="entry name" value="SBP_BACTERIAL_5"/>
    <property type="match status" value="1"/>
</dbReference>